<protein>
    <submittedName>
        <fullName evidence="3">Uncharacterized protein</fullName>
    </submittedName>
</protein>
<dbReference type="Pfam" id="PF00106">
    <property type="entry name" value="adh_short"/>
    <property type="match status" value="1"/>
</dbReference>
<keyword evidence="4" id="KW-1185">Reference proteome</keyword>
<evidence type="ECO:0000256" key="1">
    <source>
        <dbReference type="ARBA" id="ARBA00023002"/>
    </source>
</evidence>
<dbReference type="GO" id="GO:0016491">
    <property type="term" value="F:oxidoreductase activity"/>
    <property type="evidence" value="ECO:0007669"/>
    <property type="project" value="UniProtKB-KW"/>
</dbReference>
<dbReference type="Gene3D" id="3.40.50.720">
    <property type="entry name" value="NAD(P)-binding Rossmann-like Domain"/>
    <property type="match status" value="1"/>
</dbReference>
<sequence>MTKKTGFFKEGDNLKVSATGKILHSSRFKFRGELQTRSSSERFWWNMSAVALQWTSSISRRPLQVKSQHKTGSKGFVGGRKYVRCAFSELQCSTRNGALAGKVAIVTGSDRGIGRFVAEGLVAEGATVKLSCIDVEPARLAAEELNAAYPGANVEVTPRLDLADLSSVKEVADWFLAEETPLDILVNNAGANFFPNPWYTSAGIGGCAAVNFLGPYALTRRLLPALTAGESASRVVTVASVMHRFTRLDNPERFLRDWSAGGYRACKLAVILFTKELQRRIRADKLVAVTCDPGAVFSGIWATSPVFGKPPMLWLLKACYAPIEDGAQAPLWAAIDPEPVPGGYYARGLFACPWLASPPSMIRAGSWAHQLVGLFCSLFDWPFRWILFGWKWIKQCRAVATAPVADDQKLAAALWDLAASAADLH</sequence>
<comment type="similarity">
    <text evidence="2">Belongs to the short-chain dehydrogenases/reductases (SDR) family.</text>
</comment>
<dbReference type="PANTHER" id="PTHR43157">
    <property type="entry name" value="PHOSPHATIDYLINOSITOL-GLYCAN BIOSYNTHESIS CLASS F PROTEIN-RELATED"/>
    <property type="match status" value="1"/>
</dbReference>
<dbReference type="Proteomes" id="UP001190700">
    <property type="component" value="Unassembled WGS sequence"/>
</dbReference>
<dbReference type="PANTHER" id="PTHR43157:SF31">
    <property type="entry name" value="PHOSPHATIDYLINOSITOL-GLYCAN BIOSYNTHESIS CLASS F PROTEIN"/>
    <property type="match status" value="1"/>
</dbReference>
<dbReference type="PRINTS" id="PR00081">
    <property type="entry name" value="GDHRDH"/>
</dbReference>
<evidence type="ECO:0000313" key="3">
    <source>
        <dbReference type="EMBL" id="KAK3239729.1"/>
    </source>
</evidence>
<evidence type="ECO:0000313" key="4">
    <source>
        <dbReference type="Proteomes" id="UP001190700"/>
    </source>
</evidence>
<proteinExistence type="inferred from homology"/>
<comment type="caution">
    <text evidence="3">The sequence shown here is derived from an EMBL/GenBank/DDBJ whole genome shotgun (WGS) entry which is preliminary data.</text>
</comment>
<accession>A0AAE0BPG9</accession>
<organism evidence="3 4">
    <name type="scientific">Cymbomonas tetramitiformis</name>
    <dbReference type="NCBI Taxonomy" id="36881"/>
    <lineage>
        <taxon>Eukaryota</taxon>
        <taxon>Viridiplantae</taxon>
        <taxon>Chlorophyta</taxon>
        <taxon>Pyramimonadophyceae</taxon>
        <taxon>Pyramimonadales</taxon>
        <taxon>Pyramimonadaceae</taxon>
        <taxon>Cymbomonas</taxon>
    </lineage>
</organism>
<dbReference type="AlphaFoldDB" id="A0AAE0BPG9"/>
<evidence type="ECO:0000256" key="2">
    <source>
        <dbReference type="RuleBase" id="RU000363"/>
    </source>
</evidence>
<dbReference type="EMBL" id="LGRX02033840">
    <property type="protein sequence ID" value="KAK3239729.1"/>
    <property type="molecule type" value="Genomic_DNA"/>
</dbReference>
<dbReference type="PRINTS" id="PR00080">
    <property type="entry name" value="SDRFAMILY"/>
</dbReference>
<dbReference type="InterPro" id="IPR036291">
    <property type="entry name" value="NAD(P)-bd_dom_sf"/>
</dbReference>
<dbReference type="InterPro" id="IPR002347">
    <property type="entry name" value="SDR_fam"/>
</dbReference>
<name>A0AAE0BPG9_9CHLO</name>
<reference evidence="3 4" key="1">
    <citation type="journal article" date="2015" name="Genome Biol. Evol.">
        <title>Comparative Genomics of a Bacterivorous Green Alga Reveals Evolutionary Causalities and Consequences of Phago-Mixotrophic Mode of Nutrition.</title>
        <authorList>
            <person name="Burns J.A."/>
            <person name="Paasch A."/>
            <person name="Narechania A."/>
            <person name="Kim E."/>
        </authorList>
    </citation>
    <scope>NUCLEOTIDE SEQUENCE [LARGE SCALE GENOMIC DNA]</scope>
    <source>
        <strain evidence="3 4">PLY_AMNH</strain>
    </source>
</reference>
<dbReference type="SUPFAM" id="SSF51735">
    <property type="entry name" value="NAD(P)-binding Rossmann-fold domains"/>
    <property type="match status" value="1"/>
</dbReference>
<keyword evidence="1" id="KW-0560">Oxidoreductase</keyword>
<gene>
    <name evidence="3" type="ORF">CYMTET_50374</name>
</gene>